<comment type="similarity">
    <text evidence="11">Belongs to the Thz kinase family.</text>
</comment>
<name>A0A096BZM1_9FIRM</name>
<protein>
    <recommendedName>
        <fullName evidence="11">Hydroxyethylthiazole kinase</fullName>
        <ecNumber evidence="11">2.7.1.50</ecNumber>
    </recommendedName>
    <alternativeName>
        <fullName evidence="11">4-methyl-5-beta-hydroxyethylthiazole kinase</fullName>
        <shortName evidence="11">TH kinase</shortName>
        <shortName evidence="11">Thz kinase</shortName>
    </alternativeName>
</protein>
<accession>A0A096BZM1</accession>
<comment type="cofactor">
    <cofactor evidence="2 11">
        <name>Mg(2+)</name>
        <dbReference type="ChEBI" id="CHEBI:18420"/>
    </cofactor>
</comment>
<evidence type="ECO:0000256" key="3">
    <source>
        <dbReference type="ARBA" id="ARBA00004868"/>
    </source>
</evidence>
<dbReference type="Proteomes" id="UP000029628">
    <property type="component" value="Unassembled WGS sequence"/>
</dbReference>
<dbReference type="GO" id="GO:0009228">
    <property type="term" value="P:thiamine biosynthetic process"/>
    <property type="evidence" value="ECO:0007669"/>
    <property type="project" value="UniProtKB-KW"/>
</dbReference>
<feature type="binding site" evidence="11">
    <location>
        <position position="170"/>
    </location>
    <ligand>
        <name>ATP</name>
        <dbReference type="ChEBI" id="CHEBI:30616"/>
    </ligand>
</feature>
<dbReference type="eggNOG" id="COG2145">
    <property type="taxonomic scope" value="Bacteria"/>
</dbReference>
<dbReference type="RefSeq" id="WP_038151127.1">
    <property type="nucleotide sequence ID" value="NZ_JRNT01000005.1"/>
</dbReference>
<gene>
    <name evidence="11" type="primary">thiM</name>
    <name evidence="12" type="ORF">HMPREF0872_00970</name>
</gene>
<comment type="pathway">
    <text evidence="3 11">Cofactor biosynthesis; thiamine diphosphate biosynthesis; 4-methyl-5-(2-phosphoethyl)-thiazole from 5-(2-hydroxyethyl)-4-methylthiazole: step 1/1.</text>
</comment>
<dbReference type="NCBIfam" id="NF006830">
    <property type="entry name" value="PRK09355.1"/>
    <property type="match status" value="1"/>
</dbReference>
<comment type="caution">
    <text evidence="12">The sequence shown here is derived from an EMBL/GenBank/DDBJ whole genome shotgun (WGS) entry which is preliminary data.</text>
</comment>
<keyword evidence="8 11" id="KW-0067">ATP-binding</keyword>
<organism evidence="12 13">
    <name type="scientific">Veillonella montpellierensis DNF00314</name>
    <dbReference type="NCBI Taxonomy" id="1401067"/>
    <lineage>
        <taxon>Bacteria</taxon>
        <taxon>Bacillati</taxon>
        <taxon>Bacillota</taxon>
        <taxon>Negativicutes</taxon>
        <taxon>Veillonellales</taxon>
        <taxon>Veillonellaceae</taxon>
        <taxon>Veillonella</taxon>
    </lineage>
</organism>
<dbReference type="PIRSF" id="PIRSF000513">
    <property type="entry name" value="Thz_kinase"/>
    <property type="match status" value="1"/>
</dbReference>
<feature type="binding site" evidence="11">
    <location>
        <position position="122"/>
    </location>
    <ligand>
        <name>ATP</name>
        <dbReference type="ChEBI" id="CHEBI:30616"/>
    </ligand>
</feature>
<evidence type="ECO:0000256" key="11">
    <source>
        <dbReference type="HAMAP-Rule" id="MF_00228"/>
    </source>
</evidence>
<keyword evidence="13" id="KW-1185">Reference proteome</keyword>
<dbReference type="UniPathway" id="UPA00060">
    <property type="reaction ID" value="UER00139"/>
</dbReference>
<evidence type="ECO:0000313" key="13">
    <source>
        <dbReference type="Proteomes" id="UP000029628"/>
    </source>
</evidence>
<evidence type="ECO:0000256" key="2">
    <source>
        <dbReference type="ARBA" id="ARBA00001946"/>
    </source>
</evidence>
<dbReference type="GO" id="GO:0004417">
    <property type="term" value="F:hydroxyethylthiazole kinase activity"/>
    <property type="evidence" value="ECO:0007669"/>
    <property type="project" value="UniProtKB-UniRule"/>
</dbReference>
<keyword evidence="9 11" id="KW-0460">Magnesium</keyword>
<evidence type="ECO:0000256" key="5">
    <source>
        <dbReference type="ARBA" id="ARBA00022723"/>
    </source>
</evidence>
<dbReference type="Gene3D" id="3.40.1190.20">
    <property type="match status" value="1"/>
</dbReference>
<dbReference type="HAMAP" id="MF_00228">
    <property type="entry name" value="Thz_kinase"/>
    <property type="match status" value="1"/>
</dbReference>
<evidence type="ECO:0000256" key="9">
    <source>
        <dbReference type="ARBA" id="ARBA00022842"/>
    </source>
</evidence>
<comment type="function">
    <text evidence="11">Catalyzes the phosphorylation of the hydroxyl group of 4-methyl-5-beta-hydroxyethylthiazole (THZ).</text>
</comment>
<dbReference type="GO" id="GO:0005524">
    <property type="term" value="F:ATP binding"/>
    <property type="evidence" value="ECO:0007669"/>
    <property type="project" value="UniProtKB-UniRule"/>
</dbReference>
<dbReference type="AlphaFoldDB" id="A0A096BZM1"/>
<dbReference type="SUPFAM" id="SSF53613">
    <property type="entry name" value="Ribokinase-like"/>
    <property type="match status" value="1"/>
</dbReference>
<dbReference type="GO" id="GO:0009229">
    <property type="term" value="P:thiamine diphosphate biosynthetic process"/>
    <property type="evidence" value="ECO:0007669"/>
    <property type="project" value="UniProtKB-UniRule"/>
</dbReference>
<proteinExistence type="inferred from homology"/>
<keyword evidence="7 11" id="KW-0418">Kinase</keyword>
<dbReference type="InterPro" id="IPR029056">
    <property type="entry name" value="Ribokinase-like"/>
</dbReference>
<comment type="catalytic activity">
    <reaction evidence="1 11">
        <text>5-(2-hydroxyethyl)-4-methylthiazole + ATP = 4-methyl-5-(2-phosphooxyethyl)-thiazole + ADP + H(+)</text>
        <dbReference type="Rhea" id="RHEA:24212"/>
        <dbReference type="ChEBI" id="CHEBI:15378"/>
        <dbReference type="ChEBI" id="CHEBI:17957"/>
        <dbReference type="ChEBI" id="CHEBI:30616"/>
        <dbReference type="ChEBI" id="CHEBI:58296"/>
        <dbReference type="ChEBI" id="CHEBI:456216"/>
        <dbReference type="EC" id="2.7.1.50"/>
    </reaction>
</comment>
<dbReference type="EC" id="2.7.1.50" evidence="11"/>
<feature type="binding site" evidence="11">
    <location>
        <position position="46"/>
    </location>
    <ligand>
        <name>substrate</name>
    </ligand>
</feature>
<dbReference type="PRINTS" id="PR01099">
    <property type="entry name" value="HYETHTZKNASE"/>
</dbReference>
<evidence type="ECO:0000256" key="4">
    <source>
        <dbReference type="ARBA" id="ARBA00022679"/>
    </source>
</evidence>
<keyword evidence="4 11" id="KW-0808">Transferase</keyword>
<dbReference type="GO" id="GO:0000287">
    <property type="term" value="F:magnesium ion binding"/>
    <property type="evidence" value="ECO:0007669"/>
    <property type="project" value="UniProtKB-UniRule"/>
</dbReference>
<evidence type="ECO:0000256" key="1">
    <source>
        <dbReference type="ARBA" id="ARBA00001771"/>
    </source>
</evidence>
<feature type="binding site" evidence="11">
    <location>
        <position position="197"/>
    </location>
    <ligand>
        <name>substrate</name>
    </ligand>
</feature>
<keyword evidence="6 11" id="KW-0547">Nucleotide-binding</keyword>
<dbReference type="Pfam" id="PF02110">
    <property type="entry name" value="HK"/>
    <property type="match status" value="1"/>
</dbReference>
<dbReference type="CDD" id="cd01170">
    <property type="entry name" value="THZ_kinase"/>
    <property type="match status" value="1"/>
</dbReference>
<dbReference type="InterPro" id="IPR000417">
    <property type="entry name" value="Hyethyz_kinase"/>
</dbReference>
<reference evidence="12 13" key="1">
    <citation type="submission" date="2014-07" db="EMBL/GenBank/DDBJ databases">
        <authorList>
            <person name="McCorrison J."/>
            <person name="Sanka R."/>
            <person name="Torralba M."/>
            <person name="Gillis M."/>
            <person name="Haft D.H."/>
            <person name="Methe B."/>
            <person name="Sutton G."/>
            <person name="Nelson K.E."/>
        </authorList>
    </citation>
    <scope>NUCLEOTIDE SEQUENCE [LARGE SCALE GENOMIC DNA]</scope>
    <source>
        <strain evidence="12 13">DNF00314</strain>
    </source>
</reference>
<dbReference type="EMBL" id="JRNT01000005">
    <property type="protein sequence ID" value="KGF48197.1"/>
    <property type="molecule type" value="Genomic_DNA"/>
</dbReference>
<evidence type="ECO:0000256" key="7">
    <source>
        <dbReference type="ARBA" id="ARBA00022777"/>
    </source>
</evidence>
<evidence type="ECO:0000256" key="10">
    <source>
        <dbReference type="ARBA" id="ARBA00022977"/>
    </source>
</evidence>
<sequence>MHLIKDIDVVLDMIRKKRGIVHHITNRVTIHECANAVLAIGASPIMASHREEAYEVTSHSQSVVWNIGTIESGTLEAMIESGKAAQHHTIPIVFDPVGVGATSLRRHAAKTLLNTFPVAVIRCNTSELIALYSETYTSTGVDSVLIDEDKNYDEIAKSIALQYHTVVAVTGPVDIVTDGKRIYHLHNGVDLLPRLTGTGCMTTSLVGAFLTVTDPIKAAILGISYMSISGETAKMRLQNEEGLGSFSIYLHDALSTLTGDMFLDLLSIE</sequence>
<keyword evidence="5 11" id="KW-0479">Metal-binding</keyword>
<keyword evidence="10 11" id="KW-0784">Thiamine biosynthesis</keyword>
<evidence type="ECO:0000256" key="8">
    <source>
        <dbReference type="ARBA" id="ARBA00022840"/>
    </source>
</evidence>
<evidence type="ECO:0000313" key="12">
    <source>
        <dbReference type="EMBL" id="KGF48197.1"/>
    </source>
</evidence>
<evidence type="ECO:0000256" key="6">
    <source>
        <dbReference type="ARBA" id="ARBA00022741"/>
    </source>
</evidence>